<dbReference type="EMBL" id="BTGU01006953">
    <property type="protein sequence ID" value="GMN25870.1"/>
    <property type="molecule type" value="Genomic_DNA"/>
</dbReference>
<keyword evidence="6" id="KW-1185">Reference proteome</keyword>
<feature type="compositionally biased region" description="Basic and acidic residues" evidence="1">
    <location>
        <begin position="69"/>
        <end position="80"/>
    </location>
</feature>
<dbReference type="AlphaFoldDB" id="A0AA87ZKQ4"/>
<gene>
    <name evidence="2" type="ORF">TIFTF001_049246</name>
    <name evidence="3" type="ORF">TIFTF001_049248</name>
    <name evidence="4" type="ORF">TIFTF001_049257</name>
    <name evidence="5" type="ORF">TIFTF001_049260</name>
</gene>
<evidence type="ECO:0000313" key="3">
    <source>
        <dbReference type="EMBL" id="GMN25894.1"/>
    </source>
</evidence>
<protein>
    <submittedName>
        <fullName evidence="4">Uncharacterized protein</fullName>
    </submittedName>
</protein>
<dbReference type="EMBL" id="BTGU01006965">
    <property type="protein sequence ID" value="GMN26034.1"/>
    <property type="molecule type" value="Genomic_DNA"/>
</dbReference>
<accession>A0AA87ZKQ4</accession>
<dbReference type="Proteomes" id="UP001187192">
    <property type="component" value="Unassembled WGS sequence"/>
</dbReference>
<comment type="caution">
    <text evidence="4">The sequence shown here is derived from an EMBL/GenBank/DDBJ whole genome shotgun (WGS) entry which is preliminary data.</text>
</comment>
<dbReference type="EMBL" id="BTGU01006964">
    <property type="protein sequence ID" value="GMN26016.1"/>
    <property type="molecule type" value="Genomic_DNA"/>
</dbReference>
<dbReference type="EMBL" id="BTGU01006954">
    <property type="protein sequence ID" value="GMN25894.1"/>
    <property type="molecule type" value="Genomic_DNA"/>
</dbReference>
<evidence type="ECO:0000256" key="1">
    <source>
        <dbReference type="SAM" id="MobiDB-lite"/>
    </source>
</evidence>
<organism evidence="4 6">
    <name type="scientific">Ficus carica</name>
    <name type="common">Common fig</name>
    <dbReference type="NCBI Taxonomy" id="3494"/>
    <lineage>
        <taxon>Eukaryota</taxon>
        <taxon>Viridiplantae</taxon>
        <taxon>Streptophyta</taxon>
        <taxon>Embryophyta</taxon>
        <taxon>Tracheophyta</taxon>
        <taxon>Spermatophyta</taxon>
        <taxon>Magnoliopsida</taxon>
        <taxon>eudicotyledons</taxon>
        <taxon>Gunneridae</taxon>
        <taxon>Pentapetalae</taxon>
        <taxon>rosids</taxon>
        <taxon>fabids</taxon>
        <taxon>Rosales</taxon>
        <taxon>Moraceae</taxon>
        <taxon>Ficeae</taxon>
        <taxon>Ficus</taxon>
    </lineage>
</organism>
<proteinExistence type="predicted"/>
<feature type="region of interest" description="Disordered" evidence="1">
    <location>
        <begin position="58"/>
        <end position="80"/>
    </location>
</feature>
<evidence type="ECO:0000313" key="5">
    <source>
        <dbReference type="EMBL" id="GMN26034.1"/>
    </source>
</evidence>
<sequence length="80" mass="8176">MVSRRGLNIHLGGSLLVKGKGGGGGVKGRWGSGDFESHCQWSSGEYAGGGDLVHELTGSGQGGSLVGDLGRRPARSDLPW</sequence>
<evidence type="ECO:0000313" key="4">
    <source>
        <dbReference type="EMBL" id="GMN26016.1"/>
    </source>
</evidence>
<evidence type="ECO:0000313" key="2">
    <source>
        <dbReference type="EMBL" id="GMN25870.1"/>
    </source>
</evidence>
<reference evidence="4" key="1">
    <citation type="submission" date="2023-07" db="EMBL/GenBank/DDBJ databases">
        <title>draft genome sequence of fig (Ficus carica).</title>
        <authorList>
            <person name="Takahashi T."/>
            <person name="Nishimura K."/>
        </authorList>
    </citation>
    <scope>NUCLEOTIDE SEQUENCE</scope>
</reference>
<name>A0AA87ZKQ4_FICCA</name>
<evidence type="ECO:0000313" key="6">
    <source>
        <dbReference type="Proteomes" id="UP001187192"/>
    </source>
</evidence>